<evidence type="ECO:0000313" key="3">
    <source>
        <dbReference type="Proteomes" id="UP000186221"/>
    </source>
</evidence>
<keyword evidence="1" id="KW-0732">Signal</keyword>
<organism evidence="2 3">
    <name type="scientific">Rhodobacter aestuarii</name>
    <dbReference type="NCBI Taxonomy" id="453582"/>
    <lineage>
        <taxon>Bacteria</taxon>
        <taxon>Pseudomonadati</taxon>
        <taxon>Pseudomonadota</taxon>
        <taxon>Alphaproteobacteria</taxon>
        <taxon>Rhodobacterales</taxon>
        <taxon>Rhodobacter group</taxon>
        <taxon>Rhodobacter</taxon>
    </lineage>
</organism>
<evidence type="ECO:0000313" key="2">
    <source>
        <dbReference type="EMBL" id="SIT17119.1"/>
    </source>
</evidence>
<proteinExistence type="predicted"/>
<name>A0A1N7Q355_9RHOB</name>
<sequence length="100" mass="11337">MRYLMTVAILALAPALAQAQDGRALCDATAKMLKRSVDATVEQAQQVNVQRVEVSLWFDVPPTRRDELEDFIDKLMERQFAEIDQMMEDGKLILSICQGH</sequence>
<gene>
    <name evidence="2" type="ORF">SAMN05421580_112110</name>
</gene>
<protein>
    <submittedName>
        <fullName evidence="2">Uncharacterized protein</fullName>
    </submittedName>
</protein>
<keyword evidence="3" id="KW-1185">Reference proteome</keyword>
<evidence type="ECO:0000256" key="1">
    <source>
        <dbReference type="SAM" id="SignalP"/>
    </source>
</evidence>
<accession>A0A1N7Q355</accession>
<feature type="signal peptide" evidence="1">
    <location>
        <begin position="1"/>
        <end position="19"/>
    </location>
</feature>
<reference evidence="3" key="1">
    <citation type="submission" date="2017-01" db="EMBL/GenBank/DDBJ databases">
        <authorList>
            <person name="Varghese N."/>
            <person name="Submissions S."/>
        </authorList>
    </citation>
    <scope>NUCLEOTIDE SEQUENCE [LARGE SCALE GENOMIC DNA]</scope>
    <source>
        <strain evidence="3">DSM 19945</strain>
    </source>
</reference>
<dbReference type="AlphaFoldDB" id="A0A1N7Q355"/>
<dbReference type="EMBL" id="FTOG01000012">
    <property type="protein sequence ID" value="SIT17119.1"/>
    <property type="molecule type" value="Genomic_DNA"/>
</dbReference>
<dbReference type="Proteomes" id="UP000186221">
    <property type="component" value="Unassembled WGS sequence"/>
</dbReference>
<feature type="chain" id="PRO_5012184910" evidence="1">
    <location>
        <begin position="20"/>
        <end position="100"/>
    </location>
</feature>